<reference evidence="17" key="1">
    <citation type="submission" date="2025-08" db="UniProtKB">
        <authorList>
            <consortium name="Ensembl"/>
        </authorList>
    </citation>
    <scope>IDENTIFICATION</scope>
</reference>
<dbReference type="GO" id="GO:0005634">
    <property type="term" value="C:nucleus"/>
    <property type="evidence" value="ECO:0007669"/>
    <property type="project" value="UniProtKB-SubCell"/>
</dbReference>
<dbReference type="PROSITE" id="PS00028">
    <property type="entry name" value="ZINC_FINGER_C2H2_1"/>
    <property type="match status" value="5"/>
</dbReference>
<dbReference type="FunFam" id="3.30.160.60:FF:002343">
    <property type="entry name" value="Zinc finger protein 33A"/>
    <property type="match status" value="1"/>
</dbReference>
<keyword evidence="10 12" id="KW-0539">Nucleus</keyword>
<dbReference type="InterPro" id="IPR036051">
    <property type="entry name" value="KRAB_dom_sf"/>
</dbReference>
<dbReference type="Proteomes" id="UP000694540">
    <property type="component" value="Unplaced"/>
</dbReference>
<dbReference type="CDD" id="cd07765">
    <property type="entry name" value="KRAB_A-box"/>
    <property type="match status" value="1"/>
</dbReference>
<dbReference type="InterPro" id="IPR003309">
    <property type="entry name" value="SCAN_dom"/>
</dbReference>
<reference evidence="17" key="2">
    <citation type="submission" date="2025-09" db="UniProtKB">
        <authorList>
            <consortium name="Ensembl"/>
        </authorList>
    </citation>
    <scope>IDENTIFICATION</scope>
</reference>
<feature type="domain" description="C2H2-type" evidence="14">
    <location>
        <begin position="454"/>
        <end position="481"/>
    </location>
</feature>
<feature type="domain" description="KRAB" evidence="16">
    <location>
        <begin position="209"/>
        <end position="280"/>
    </location>
</feature>
<keyword evidence="9" id="KW-0804">Transcription</keyword>
<dbReference type="FunFam" id="3.30.160.60:FF:000512">
    <property type="entry name" value="zinc finger protein 197 isoform X1"/>
    <property type="match status" value="1"/>
</dbReference>
<evidence type="ECO:0000256" key="2">
    <source>
        <dbReference type="ARBA" id="ARBA00006991"/>
    </source>
</evidence>
<evidence type="ECO:0000256" key="5">
    <source>
        <dbReference type="ARBA" id="ARBA00022771"/>
    </source>
</evidence>
<keyword evidence="4" id="KW-0677">Repeat</keyword>
<dbReference type="GO" id="GO:0008270">
    <property type="term" value="F:zinc ion binding"/>
    <property type="evidence" value="ECO:0007669"/>
    <property type="project" value="UniProtKB-KW"/>
</dbReference>
<evidence type="ECO:0000256" key="7">
    <source>
        <dbReference type="ARBA" id="ARBA00023015"/>
    </source>
</evidence>
<dbReference type="FunFam" id="3.30.160.60:FF:003288">
    <property type="entry name" value="Uncharacterized protein"/>
    <property type="match status" value="1"/>
</dbReference>
<dbReference type="SUPFAM" id="SSF109640">
    <property type="entry name" value="KRAB domain (Kruppel-associated box)"/>
    <property type="match status" value="1"/>
</dbReference>
<accession>A0A8C3WCX3</accession>
<dbReference type="CDD" id="cd07936">
    <property type="entry name" value="SCAN"/>
    <property type="match status" value="1"/>
</dbReference>
<evidence type="ECO:0000256" key="8">
    <source>
        <dbReference type="ARBA" id="ARBA00023125"/>
    </source>
</evidence>
<evidence type="ECO:0000256" key="9">
    <source>
        <dbReference type="ARBA" id="ARBA00023163"/>
    </source>
</evidence>
<feature type="region of interest" description="Disordered" evidence="13">
    <location>
        <begin position="337"/>
        <end position="395"/>
    </location>
</feature>
<name>A0A8C3WCX3_9CETA</name>
<keyword evidence="18" id="KW-1185">Reference proteome</keyword>
<sequence>MDLPSQVMPMEPGRALVLPLPLAKAKESPFPGPDAIPPDEPSSPETACQLFRQFPYQVMSGPHETLRQLRKLCFQWLQPELHTKEQILEMLLLEQFLTILPGEIQMWVRKQCPGSGEEAVTLVESLKEDPQRLLQWISIQVLGQEISSEKVVSASCQGGAVAPLPEAPSGPGEPLRCIVKEESDSDQELAEAASQLPAQAEERPIRDEDLGASLPQTAPQEQWSHLDSTQKEQYWDLLLETYGKMVSGGISNPKPDMTNPAGYGAELAGPHLHGSEKIPRPTCTGDRQENDKENLNLENCRDHESQASPSQASLGGLFGEDDLKHFVAEENLPRAQESLQGEWRGAQLSAQERSAGKRQSQRLPRAHPGEPSVQGLEEKREGTQRPQPRAPMAQRVPTCRECGRTFYRNPQLIFHQRTHTATKMSFQCPTCKKAFPRSSNLVKHQRTHTGEKPCKCDYCGKSFSDFSGLCYHKKTHTGEKPFKCPICEKSFIQRSNFNRHQRVHTGEKPYKCSLCGKSFSWRSSLDKHQRSHLGKKHFQ</sequence>
<protein>
    <submittedName>
        <fullName evidence="17">Zinc finger protein 18</fullName>
    </submittedName>
</protein>
<dbReference type="InterPro" id="IPR036236">
    <property type="entry name" value="Znf_C2H2_sf"/>
</dbReference>
<dbReference type="Pfam" id="PF01352">
    <property type="entry name" value="KRAB"/>
    <property type="match status" value="1"/>
</dbReference>
<dbReference type="FunFam" id="3.30.160.60:FF:000212">
    <property type="entry name" value="zinc finger protein 382 isoform X2"/>
    <property type="match status" value="1"/>
</dbReference>
<feature type="domain" description="C2H2-type" evidence="14">
    <location>
        <begin position="510"/>
        <end position="537"/>
    </location>
</feature>
<keyword evidence="6" id="KW-0862">Zinc</keyword>
<evidence type="ECO:0000256" key="12">
    <source>
        <dbReference type="PROSITE-ProRule" id="PRU00187"/>
    </source>
</evidence>
<dbReference type="Pfam" id="PF00096">
    <property type="entry name" value="zf-C2H2"/>
    <property type="match status" value="5"/>
</dbReference>
<keyword evidence="5 11" id="KW-0863">Zinc-finger</keyword>
<gene>
    <name evidence="17" type="primary">ZNF18</name>
</gene>
<dbReference type="PROSITE" id="PS50157">
    <property type="entry name" value="ZINC_FINGER_C2H2_2"/>
    <property type="match status" value="5"/>
</dbReference>
<dbReference type="PANTHER" id="PTHR23226">
    <property type="entry name" value="ZINC FINGER AND SCAN DOMAIN-CONTAINING"/>
    <property type="match status" value="1"/>
</dbReference>
<feature type="domain" description="C2H2-type" evidence="14">
    <location>
        <begin position="397"/>
        <end position="424"/>
    </location>
</feature>
<evidence type="ECO:0000256" key="1">
    <source>
        <dbReference type="ARBA" id="ARBA00004123"/>
    </source>
</evidence>
<dbReference type="InterPro" id="IPR038269">
    <property type="entry name" value="SCAN_sf"/>
</dbReference>
<evidence type="ECO:0000313" key="17">
    <source>
        <dbReference type="Ensembl" id="ENSCWAP00000012240.1"/>
    </source>
</evidence>
<dbReference type="InterPro" id="IPR013087">
    <property type="entry name" value="Znf_C2H2_type"/>
</dbReference>
<dbReference type="InterPro" id="IPR001909">
    <property type="entry name" value="KRAB"/>
</dbReference>
<evidence type="ECO:0000256" key="3">
    <source>
        <dbReference type="ARBA" id="ARBA00022723"/>
    </source>
</evidence>
<feature type="region of interest" description="Disordered" evidence="13">
    <location>
        <begin position="298"/>
        <end position="317"/>
    </location>
</feature>
<dbReference type="SUPFAM" id="SSF57667">
    <property type="entry name" value="beta-beta-alpha zinc fingers"/>
    <property type="match status" value="3"/>
</dbReference>
<keyword evidence="7" id="KW-0805">Transcription regulation</keyword>
<dbReference type="SUPFAM" id="SSF47353">
    <property type="entry name" value="Retrovirus capsid dimerization domain-like"/>
    <property type="match status" value="1"/>
</dbReference>
<proteinExistence type="inferred from homology"/>
<feature type="domain" description="C2H2-type" evidence="14">
    <location>
        <begin position="426"/>
        <end position="453"/>
    </location>
</feature>
<evidence type="ECO:0000256" key="6">
    <source>
        <dbReference type="ARBA" id="ARBA00022833"/>
    </source>
</evidence>
<dbReference type="FunFam" id="3.30.160.60:FF:000003">
    <property type="entry name" value="Zinc finger protein 3 homolog"/>
    <property type="match status" value="1"/>
</dbReference>
<dbReference type="PROSITE" id="PS50804">
    <property type="entry name" value="SCAN_BOX"/>
    <property type="match status" value="1"/>
</dbReference>
<organism evidence="17 18">
    <name type="scientific">Catagonus wagneri</name>
    <name type="common">Chacoan peccary</name>
    <dbReference type="NCBI Taxonomy" id="51154"/>
    <lineage>
        <taxon>Eukaryota</taxon>
        <taxon>Metazoa</taxon>
        <taxon>Chordata</taxon>
        <taxon>Craniata</taxon>
        <taxon>Vertebrata</taxon>
        <taxon>Euteleostomi</taxon>
        <taxon>Mammalia</taxon>
        <taxon>Eutheria</taxon>
        <taxon>Laurasiatheria</taxon>
        <taxon>Artiodactyla</taxon>
        <taxon>Suina</taxon>
        <taxon>Tayassuidae</taxon>
        <taxon>Catagonus</taxon>
    </lineage>
</organism>
<keyword evidence="3" id="KW-0479">Metal-binding</keyword>
<dbReference type="PANTHER" id="PTHR23226:SF190">
    <property type="entry name" value="ZINC FINGER PROTEIN 18"/>
    <property type="match status" value="1"/>
</dbReference>
<evidence type="ECO:0000259" key="14">
    <source>
        <dbReference type="PROSITE" id="PS50157"/>
    </source>
</evidence>
<dbReference type="Gene3D" id="3.30.160.60">
    <property type="entry name" value="Classic Zinc Finger"/>
    <property type="match status" value="5"/>
</dbReference>
<dbReference type="PROSITE" id="PS50805">
    <property type="entry name" value="KRAB"/>
    <property type="match status" value="1"/>
</dbReference>
<dbReference type="Pfam" id="PF02023">
    <property type="entry name" value="SCAN"/>
    <property type="match status" value="1"/>
</dbReference>
<feature type="compositionally biased region" description="Polar residues" evidence="13">
    <location>
        <begin position="348"/>
        <end position="362"/>
    </location>
</feature>
<evidence type="ECO:0000256" key="13">
    <source>
        <dbReference type="SAM" id="MobiDB-lite"/>
    </source>
</evidence>
<dbReference type="SMART" id="SM00355">
    <property type="entry name" value="ZnF_C2H2"/>
    <property type="match status" value="5"/>
</dbReference>
<evidence type="ECO:0000313" key="18">
    <source>
        <dbReference type="Proteomes" id="UP000694540"/>
    </source>
</evidence>
<keyword evidence="8" id="KW-0238">DNA-binding</keyword>
<dbReference type="AlphaFoldDB" id="A0A8C3WCX3"/>
<dbReference type="Gene3D" id="1.10.4020.10">
    <property type="entry name" value="DNA breaking-rejoining enzymes"/>
    <property type="match status" value="1"/>
</dbReference>
<feature type="domain" description="C2H2-type" evidence="14">
    <location>
        <begin position="482"/>
        <end position="509"/>
    </location>
</feature>
<dbReference type="Gene3D" id="6.10.140.140">
    <property type="match status" value="1"/>
</dbReference>
<dbReference type="GeneTree" id="ENSGT00940000161617"/>
<evidence type="ECO:0000259" key="15">
    <source>
        <dbReference type="PROSITE" id="PS50804"/>
    </source>
</evidence>
<dbReference type="GO" id="GO:0000978">
    <property type="term" value="F:RNA polymerase II cis-regulatory region sequence-specific DNA binding"/>
    <property type="evidence" value="ECO:0007669"/>
    <property type="project" value="TreeGrafter"/>
</dbReference>
<evidence type="ECO:0000256" key="11">
    <source>
        <dbReference type="PROSITE-ProRule" id="PRU00042"/>
    </source>
</evidence>
<dbReference type="FunFam" id="1.10.4020.10:FF:000001">
    <property type="entry name" value="zinc finger protein 263 isoform X1"/>
    <property type="match status" value="1"/>
</dbReference>
<comment type="subcellular location">
    <subcellularLocation>
        <location evidence="1 12">Nucleus</location>
    </subcellularLocation>
</comment>
<dbReference type="SMART" id="SM00431">
    <property type="entry name" value="SCAN"/>
    <property type="match status" value="1"/>
</dbReference>
<evidence type="ECO:0000259" key="16">
    <source>
        <dbReference type="PROSITE" id="PS50805"/>
    </source>
</evidence>
<dbReference type="Ensembl" id="ENSCWAT00000013310.1">
    <property type="protein sequence ID" value="ENSCWAP00000012240.1"/>
    <property type="gene ID" value="ENSCWAG00000009585.1"/>
</dbReference>
<evidence type="ECO:0000256" key="10">
    <source>
        <dbReference type="ARBA" id="ARBA00023242"/>
    </source>
</evidence>
<evidence type="ECO:0000256" key="4">
    <source>
        <dbReference type="ARBA" id="ARBA00022737"/>
    </source>
</evidence>
<dbReference type="GO" id="GO:0000981">
    <property type="term" value="F:DNA-binding transcription factor activity, RNA polymerase II-specific"/>
    <property type="evidence" value="ECO:0007669"/>
    <property type="project" value="TreeGrafter"/>
</dbReference>
<feature type="domain" description="SCAN box" evidence="15">
    <location>
        <begin position="49"/>
        <end position="129"/>
    </location>
</feature>
<feature type="region of interest" description="Disordered" evidence="13">
    <location>
        <begin position="183"/>
        <end position="204"/>
    </location>
</feature>
<comment type="similarity">
    <text evidence="2">Belongs to the krueppel C2H2-type zinc-finger protein family.</text>
</comment>